<keyword evidence="2" id="KW-0472">Membrane</keyword>
<accession>A0A1Y1IY79</accession>
<evidence type="ECO:0000313" key="3">
    <source>
        <dbReference type="EMBL" id="GAQ93268.1"/>
    </source>
</evidence>
<feature type="transmembrane region" description="Helical" evidence="2">
    <location>
        <begin position="540"/>
        <end position="560"/>
    </location>
</feature>
<organism evidence="3 4">
    <name type="scientific">Klebsormidium nitens</name>
    <name type="common">Green alga</name>
    <name type="synonym">Ulothrix nitens</name>
    <dbReference type="NCBI Taxonomy" id="105231"/>
    <lineage>
        <taxon>Eukaryota</taxon>
        <taxon>Viridiplantae</taxon>
        <taxon>Streptophyta</taxon>
        <taxon>Klebsormidiophyceae</taxon>
        <taxon>Klebsormidiales</taxon>
        <taxon>Klebsormidiaceae</taxon>
        <taxon>Klebsormidium</taxon>
    </lineage>
</organism>
<feature type="region of interest" description="Disordered" evidence="1">
    <location>
        <begin position="1"/>
        <end position="28"/>
    </location>
</feature>
<dbReference type="PANTHER" id="PTHR34305:SF1">
    <property type="entry name" value="SWIM-TYPE DOMAIN-CONTAINING PROTEIN"/>
    <property type="match status" value="1"/>
</dbReference>
<evidence type="ECO:0000256" key="2">
    <source>
        <dbReference type="SAM" id="Phobius"/>
    </source>
</evidence>
<reference evidence="3 4" key="1">
    <citation type="journal article" date="2014" name="Nat. Commun.">
        <title>Klebsormidium flaccidum genome reveals primary factors for plant terrestrial adaptation.</title>
        <authorList>
            <person name="Hori K."/>
            <person name="Maruyama F."/>
            <person name="Fujisawa T."/>
            <person name="Togashi T."/>
            <person name="Yamamoto N."/>
            <person name="Seo M."/>
            <person name="Sato S."/>
            <person name="Yamada T."/>
            <person name="Mori H."/>
            <person name="Tajima N."/>
            <person name="Moriyama T."/>
            <person name="Ikeuchi M."/>
            <person name="Watanabe M."/>
            <person name="Wada H."/>
            <person name="Kobayashi K."/>
            <person name="Saito M."/>
            <person name="Masuda T."/>
            <person name="Sasaki-Sekimoto Y."/>
            <person name="Mashiguchi K."/>
            <person name="Awai K."/>
            <person name="Shimojima M."/>
            <person name="Masuda S."/>
            <person name="Iwai M."/>
            <person name="Nobusawa T."/>
            <person name="Narise T."/>
            <person name="Kondo S."/>
            <person name="Saito H."/>
            <person name="Sato R."/>
            <person name="Murakawa M."/>
            <person name="Ihara Y."/>
            <person name="Oshima-Yamada Y."/>
            <person name="Ohtaka K."/>
            <person name="Satoh M."/>
            <person name="Sonobe K."/>
            <person name="Ishii M."/>
            <person name="Ohtani R."/>
            <person name="Kanamori-Sato M."/>
            <person name="Honoki R."/>
            <person name="Miyazaki D."/>
            <person name="Mochizuki H."/>
            <person name="Umetsu J."/>
            <person name="Higashi K."/>
            <person name="Shibata D."/>
            <person name="Kamiya Y."/>
            <person name="Sato N."/>
            <person name="Nakamura Y."/>
            <person name="Tabata S."/>
            <person name="Ida S."/>
            <person name="Kurokawa K."/>
            <person name="Ohta H."/>
        </authorList>
    </citation>
    <scope>NUCLEOTIDE SEQUENCE [LARGE SCALE GENOMIC DNA]</scope>
    <source>
        <strain evidence="3 4">NIES-2285</strain>
    </source>
</reference>
<dbReference type="PANTHER" id="PTHR34305">
    <property type="entry name" value="EXPRESSED PROTEIN"/>
    <property type="match status" value="1"/>
</dbReference>
<proteinExistence type="predicted"/>
<dbReference type="Proteomes" id="UP000054558">
    <property type="component" value="Unassembled WGS sequence"/>
</dbReference>
<gene>
    <name evidence="3" type="ORF">KFL_014030020</name>
</gene>
<evidence type="ECO:0000256" key="1">
    <source>
        <dbReference type="SAM" id="MobiDB-lite"/>
    </source>
</evidence>
<dbReference type="STRING" id="105231.A0A1Y1IY79"/>
<dbReference type="AlphaFoldDB" id="A0A1Y1IY79"/>
<sequence>GLGSSSLDARRTFCHPSRTSTGTLLEKRPISGRDYCGSGLQGGGLKRKLLLLPELREALARLSQHRPTDERLGRRLSKVEYEALLNGLAHEDPQIVKRFGPDEAGGALPEDGRRCMLAEQRTMVRDRNLAVFELLTGIQADFERRGLSPDLWQHWVGEWTELLYSLGAHDSDEDLIGAGALHAVRRLLLGSEATLEDRRDLAREAPILRRILDSYGGLTFPAFFTRVLYHLYLLVLLAQGGTGFEGEGRRGWVHEAIDSFERAVGLLTKARARPLSIDERRHLDEARGLANELLPGVEMLEPSPRQWEGMSGHERSLLKERLGRDEEGDELHPLPAGHAFRAEQDVLACYPFPGWEQKRGLPWYSSFEHPDGRSKSSEEHKCATGKSITEWDAENVLGLVKGAGQLSGKKGSKSKRPKRTRGGYVFACPHRVIYGFHVMLRGESPRDAFVVLYTRLRREDLPEVLVHDNSCALRNYCFRREPAHFAKVRFVVDRFHFSKAGTEVHKCGPSNSLDIYDALHWVNTSAVESVNSFLKGFRSLGWYSGLESFMVILPLLLGGFNMTLRRVDDAKLGIAIAVAMWTARIPKRLLLG</sequence>
<name>A0A1Y1IY79_KLENI</name>
<evidence type="ECO:0000313" key="4">
    <source>
        <dbReference type="Proteomes" id="UP000054558"/>
    </source>
</evidence>
<keyword evidence="4" id="KW-1185">Reference proteome</keyword>
<keyword evidence="2" id="KW-1133">Transmembrane helix</keyword>
<keyword evidence="2" id="KW-0812">Transmembrane</keyword>
<protein>
    <submittedName>
        <fullName evidence="3">Uncharacterized protein</fullName>
    </submittedName>
</protein>
<dbReference type="OMA" id="AMWTARI"/>
<feature type="non-terminal residue" evidence="3">
    <location>
        <position position="1"/>
    </location>
</feature>
<dbReference type="EMBL" id="DF238352">
    <property type="protein sequence ID" value="GAQ93268.1"/>
    <property type="molecule type" value="Genomic_DNA"/>
</dbReference>